<dbReference type="Pfam" id="PF02593">
    <property type="entry name" value="DUF166"/>
    <property type="match status" value="1"/>
</dbReference>
<evidence type="ECO:0000313" key="2">
    <source>
        <dbReference type="Proteomes" id="UP000614469"/>
    </source>
</evidence>
<dbReference type="InterPro" id="IPR003745">
    <property type="entry name" value="DUF166"/>
</dbReference>
<accession>A0A8J6NKE7</accession>
<dbReference type="Proteomes" id="UP000614469">
    <property type="component" value="Unassembled WGS sequence"/>
</dbReference>
<gene>
    <name evidence="1" type="ORF">H8E29_04645</name>
</gene>
<reference evidence="1 2" key="1">
    <citation type="submission" date="2020-08" db="EMBL/GenBank/DDBJ databases">
        <title>Bridging the membrane lipid divide: bacteria of the FCB group superphylum have the potential to synthesize archaeal ether lipids.</title>
        <authorList>
            <person name="Villanueva L."/>
            <person name="Von Meijenfeldt F.A.B."/>
            <person name="Westbye A.B."/>
            <person name="Yadav S."/>
            <person name="Hopmans E.C."/>
            <person name="Dutilh B.E."/>
            <person name="Sinninghe Damste J.S."/>
        </authorList>
    </citation>
    <scope>NUCLEOTIDE SEQUENCE [LARGE SCALE GENOMIC DNA]</scope>
    <source>
        <strain evidence="1">NIOZ-UU36</strain>
    </source>
</reference>
<dbReference type="AlphaFoldDB" id="A0A8J6NKE7"/>
<evidence type="ECO:0000313" key="1">
    <source>
        <dbReference type="EMBL" id="MBC8334531.1"/>
    </source>
</evidence>
<proteinExistence type="predicted"/>
<dbReference type="EMBL" id="JACNJN010000071">
    <property type="protein sequence ID" value="MBC8334531.1"/>
    <property type="molecule type" value="Genomic_DNA"/>
</dbReference>
<evidence type="ECO:0008006" key="3">
    <source>
        <dbReference type="Google" id="ProtNLM"/>
    </source>
</evidence>
<protein>
    <recommendedName>
        <fullName evidence="3">Thymidylate synthase</fullName>
    </recommendedName>
</protein>
<sequence length="254" mass="28267">MKILAIVSGEYGERHVKNIKAHGPSSWNIETWQAPAVLPPVIDYPEDYIPETFPPADLILSFAEHRGVAELIPEIAEKNGAKAVIVAVDNETWLPRGLARQLRGWLERMDVACATPKPLCSLTEHDYGITRRDRLAYESPEISAFAEYFGQPDLKVEVDPETRTISSAKVNRDAVCGCARYVAEGLIGLSVDEAEEKAGLLHHHFPCLASMTKLDDFNHDTLMHESGHLVVDNISEQIKPFKNTKYISPGKRSP</sequence>
<organism evidence="1 2">
    <name type="scientific">Candidatus Desulfolinea nitratireducens</name>
    <dbReference type="NCBI Taxonomy" id="2841698"/>
    <lineage>
        <taxon>Bacteria</taxon>
        <taxon>Bacillati</taxon>
        <taxon>Chloroflexota</taxon>
        <taxon>Anaerolineae</taxon>
        <taxon>Anaerolineales</taxon>
        <taxon>Anaerolineales incertae sedis</taxon>
        <taxon>Candidatus Desulfolinea</taxon>
    </lineage>
</organism>
<comment type="caution">
    <text evidence="1">The sequence shown here is derived from an EMBL/GenBank/DDBJ whole genome shotgun (WGS) entry which is preliminary data.</text>
</comment>
<name>A0A8J6NKE7_9CHLR</name>